<dbReference type="OrthoDB" id="442932at2"/>
<dbReference type="EMBL" id="BAHC01000188">
    <property type="protein sequence ID" value="GAB92710.1"/>
    <property type="molecule type" value="Genomic_DNA"/>
</dbReference>
<organism evidence="1 2">
    <name type="scientific">Gordonia rhizosphera NBRC 16068</name>
    <dbReference type="NCBI Taxonomy" id="1108045"/>
    <lineage>
        <taxon>Bacteria</taxon>
        <taxon>Bacillati</taxon>
        <taxon>Actinomycetota</taxon>
        <taxon>Actinomycetes</taxon>
        <taxon>Mycobacteriales</taxon>
        <taxon>Gordoniaceae</taxon>
        <taxon>Gordonia</taxon>
    </lineage>
</organism>
<dbReference type="eggNOG" id="COG0210">
    <property type="taxonomic scope" value="Bacteria"/>
</dbReference>
<keyword evidence="2" id="KW-1185">Reference proteome</keyword>
<sequence>MTTPLNRLAESVSRAKAGGPLTQVTIVVPNPGAGRDVTHFLARTNGVANTDVLTLPQLVNTLAAPTLEPRQPLSYPLL</sequence>
<name>K6W0L5_9ACTN</name>
<reference evidence="1 2" key="1">
    <citation type="submission" date="2012-08" db="EMBL/GenBank/DDBJ databases">
        <title>Whole genome shotgun sequence of Gordonia rhizosphera NBRC 16068.</title>
        <authorList>
            <person name="Takarada H."/>
            <person name="Isaki S."/>
            <person name="Hosoyama A."/>
            <person name="Tsuchikane K."/>
            <person name="Katsumata H."/>
            <person name="Baba S."/>
            <person name="Ohji S."/>
            <person name="Yamazaki S."/>
            <person name="Fujita N."/>
        </authorList>
    </citation>
    <scope>NUCLEOTIDE SEQUENCE [LARGE SCALE GENOMIC DNA]</scope>
    <source>
        <strain evidence="1 2">NBRC 16068</strain>
    </source>
</reference>
<dbReference type="RefSeq" id="WP_006337393.1">
    <property type="nucleotide sequence ID" value="NZ_BAHC01000188.1"/>
</dbReference>
<gene>
    <name evidence="1" type="ORF">GORHZ_188_00010</name>
</gene>
<protein>
    <submittedName>
        <fullName evidence="1">Uncharacterized protein</fullName>
    </submittedName>
</protein>
<dbReference type="STRING" id="1108045.GORHZ_188_00010"/>
<dbReference type="AlphaFoldDB" id="K6W0L5"/>
<accession>K6W0L5</accession>
<comment type="caution">
    <text evidence="1">The sequence shown here is derived from an EMBL/GenBank/DDBJ whole genome shotgun (WGS) entry which is preliminary data.</text>
</comment>
<feature type="non-terminal residue" evidence="1">
    <location>
        <position position="78"/>
    </location>
</feature>
<evidence type="ECO:0000313" key="2">
    <source>
        <dbReference type="Proteomes" id="UP000008363"/>
    </source>
</evidence>
<dbReference type="Proteomes" id="UP000008363">
    <property type="component" value="Unassembled WGS sequence"/>
</dbReference>
<evidence type="ECO:0000313" key="1">
    <source>
        <dbReference type="EMBL" id="GAB92710.1"/>
    </source>
</evidence>
<proteinExistence type="predicted"/>